<dbReference type="Gene3D" id="2.60.40.3350">
    <property type="match status" value="1"/>
</dbReference>
<dbReference type="SMART" id="SM00710">
    <property type="entry name" value="PbH1"/>
    <property type="match status" value="5"/>
</dbReference>
<feature type="domain" description="BppU N-terminal" evidence="1">
    <location>
        <begin position="4"/>
        <end position="157"/>
    </location>
</feature>
<dbReference type="AlphaFoldDB" id="A0AAE4I1E5"/>
<sequence>MAIRYPIALSTTDPNNAIGLLKIRQADEQTQTLVVQITESGIPKNYEGLQPFFCAKLGQSPGLGIIEQKLNADEMTNPKSGLLEYTMRAEDWQKIGQQTGYFSFRKMKNDGHEYTEQFSTRDFYYTVTKSVFSDGLTEVKKDGSTYVWTIEDLIRLLEEYIASGQSDWEQFVEQNRGILESVDPGGAILSYLGNMKRFREWDTDLILKMRNEFTERAINAGWWKTGNIIQLAVDEAVRTNTKQVIVPNMKIEHFQGVKIPECNGLEIIGLNTTLEADTAIVYFEPTGSVSNLTISGFRATNTLASTSAAVDFPTFFGSSSSEDFEFDNILIEDNYLENVKNGISLNANLSGHVHNSVIRRNVIKKTHGTDPGAGYAIHLANGDNETYSNNQIYANVIEESSRHAIYCARGNGTKIFRNLIRNHRIVDQRMVTNSAIPIARSRNVDCYENIIINSYSVGISVNPETEETDTIYDSRNITIRRNEIYSTRMAAIQVGLDGVGVGDKSGINGVYVDDNVIYQNNATLITAESMGFKNYNCKNLYVRRNQIYLDNSTIATNYGLQLGVVSEGDATTQPLHSFNWNYEENNIRFEAPETARGAIRINNVKDTRVDMIFNKNKKSTVLPMFSMSGEATNPNIEILGESTGMIFASGNNARESEFQRVASRKLELAGTYQNPIKMGDNYLWFANDGKLVRKNGSPPNGQADGTVLG</sequence>
<evidence type="ECO:0000313" key="2">
    <source>
        <dbReference type="EMBL" id="MDT2737694.1"/>
    </source>
</evidence>
<protein>
    <submittedName>
        <fullName evidence="2">BppU family phage baseplate upper protein</fullName>
    </submittedName>
</protein>
<dbReference type="SUPFAM" id="SSF51126">
    <property type="entry name" value="Pectin lyase-like"/>
    <property type="match status" value="1"/>
</dbReference>
<gene>
    <name evidence="2" type="ORF">P7H00_11290</name>
</gene>
<reference evidence="2" key="1">
    <citation type="submission" date="2023-03" db="EMBL/GenBank/DDBJ databases">
        <authorList>
            <person name="Shen W."/>
            <person name="Cai J."/>
        </authorList>
    </citation>
    <scope>NUCLEOTIDE SEQUENCE</scope>
    <source>
        <strain evidence="2">P69-2</strain>
    </source>
</reference>
<proteinExistence type="predicted"/>
<dbReference type="Pfam" id="PF10651">
    <property type="entry name" value="BppU_N"/>
    <property type="match status" value="1"/>
</dbReference>
<dbReference type="InterPro" id="IPR018913">
    <property type="entry name" value="BppU_N"/>
</dbReference>
<dbReference type="InterPro" id="IPR006626">
    <property type="entry name" value="PbH1"/>
</dbReference>
<evidence type="ECO:0000313" key="3">
    <source>
        <dbReference type="Proteomes" id="UP001180842"/>
    </source>
</evidence>
<dbReference type="InterPro" id="IPR011050">
    <property type="entry name" value="Pectin_lyase_fold/virulence"/>
</dbReference>
<evidence type="ECO:0000259" key="1">
    <source>
        <dbReference type="Pfam" id="PF10651"/>
    </source>
</evidence>
<name>A0AAE4I1E5_9ENTE</name>
<dbReference type="EMBL" id="JARQAI010000019">
    <property type="protein sequence ID" value="MDT2737694.1"/>
    <property type="molecule type" value="Genomic_DNA"/>
</dbReference>
<accession>A0AAE4I1E5</accession>
<comment type="caution">
    <text evidence="2">The sequence shown here is derived from an EMBL/GenBank/DDBJ whole genome shotgun (WGS) entry which is preliminary data.</text>
</comment>
<dbReference type="RefSeq" id="WP_311797314.1">
    <property type="nucleotide sequence ID" value="NZ_JARQAI010000019.1"/>
</dbReference>
<dbReference type="InterPro" id="IPR012334">
    <property type="entry name" value="Pectin_lyas_fold"/>
</dbReference>
<dbReference type="Gene3D" id="6.10.250.1350">
    <property type="match status" value="1"/>
</dbReference>
<dbReference type="Gene3D" id="2.160.20.10">
    <property type="entry name" value="Single-stranded right-handed beta-helix, Pectin lyase-like"/>
    <property type="match status" value="1"/>
</dbReference>
<organism evidence="2 3">
    <name type="scientific">Enterococcus pseudoavium</name>
    <dbReference type="NCBI Taxonomy" id="44007"/>
    <lineage>
        <taxon>Bacteria</taxon>
        <taxon>Bacillati</taxon>
        <taxon>Bacillota</taxon>
        <taxon>Bacilli</taxon>
        <taxon>Lactobacillales</taxon>
        <taxon>Enterococcaceae</taxon>
        <taxon>Enterococcus</taxon>
    </lineage>
</organism>
<dbReference type="Proteomes" id="UP001180842">
    <property type="component" value="Unassembled WGS sequence"/>
</dbReference>